<dbReference type="InterPro" id="IPR013320">
    <property type="entry name" value="ConA-like_dom_sf"/>
</dbReference>
<dbReference type="EMBL" id="JAKQYM010000008">
    <property type="protein sequence ID" value="MCI2229819.1"/>
    <property type="molecule type" value="Genomic_DNA"/>
</dbReference>
<dbReference type="GO" id="GO:0005975">
    <property type="term" value="P:carbohydrate metabolic process"/>
    <property type="evidence" value="ECO:0007669"/>
    <property type="project" value="UniProtKB-ARBA"/>
</dbReference>
<dbReference type="SUPFAM" id="SSF49899">
    <property type="entry name" value="Concanavalin A-like lectins/glucanases"/>
    <property type="match status" value="1"/>
</dbReference>
<keyword evidence="1 2" id="KW-0732">Signal</keyword>
<evidence type="ECO:0000256" key="1">
    <source>
        <dbReference type="ARBA" id="ARBA00022729"/>
    </source>
</evidence>
<dbReference type="NCBIfam" id="TIGR04183">
    <property type="entry name" value="Por_Secre_tail"/>
    <property type="match status" value="1"/>
</dbReference>
<sequence>MKTKLQIVLIFTFLTSVWAHAQTDYSLSYNLSRVEHVNDGALDALNGATDYTIEAWVKPTSATNYSGRVVLKREGQFALTLFNSNRFYFTHYSGALGTTKKFVNTSTNVININEWNHIAVVCNSITNTIKLYANGVNVTSGTQSALTLSSTSIGDFIVGYGGLNSGATSLYANVDKVRIKTTAETIASLQSNITDAAYTTDADTVVLLNFNEGTGITTVNEASGLSFDLTGTNLPTWAELDHIWDGSVDADWATAGNWDTNAVPTAAYNVIIPEVTNAPIISGTTAAVAKDLSITETDGITINSGGSLIKNGTASGNITYNVDVEDEKWYLISSPVFNETYNDTWVTNNGIESGTGNNKGIATYQNGEADPTTGQWVYLQAGGSGTFGQGVGYSLKRTAAGSYAFTGEFAYNTKTPAISIGDNNWNLIGNPYASYLDIAKFIKENTETNYNLSDAYNSVYTWDPNSGTTGAYIALTEGFISPGQAFFVHSKVANGTASITEAMQSNGIEEGSLRSTVTSINLNLTNGTSTKNTKINYTAGTTTSLDPGFDIGMFNGVASDLRIYTELLNNNEGISFSRQTLPNSDYENMVVPVGVKAANGQTLRFTAAAMNLPSDIKVFLEDRDNNTFTRLDEANSEYAVTLTESLNGIGRFYIHTTPSVLSVNETNLENISIYKSDVSTLKIVGLQGKTTMSLFNVLGKQVLKTSFSSNGVKEITLPKVASGVYIIQLETEKGKLNQKIILE</sequence>
<name>A0A9X1VNK4_9FLAO</name>
<evidence type="ECO:0000313" key="3">
    <source>
        <dbReference type="EMBL" id="MCI2229819.1"/>
    </source>
</evidence>
<accession>A0A9X1VNK4</accession>
<comment type="caution">
    <text evidence="3">The sequence shown here is derived from an EMBL/GenBank/DDBJ whole genome shotgun (WGS) entry which is preliminary data.</text>
</comment>
<keyword evidence="4" id="KW-1185">Reference proteome</keyword>
<dbReference type="AlphaFoldDB" id="A0A9X1VNK4"/>
<protein>
    <submittedName>
        <fullName evidence="3">T9SS type A sorting domain-containing protein</fullName>
    </submittedName>
</protein>
<organism evidence="3 4">
    <name type="scientific">Polaribacter marinus</name>
    <dbReference type="NCBI Taxonomy" id="2916838"/>
    <lineage>
        <taxon>Bacteria</taxon>
        <taxon>Pseudomonadati</taxon>
        <taxon>Bacteroidota</taxon>
        <taxon>Flavobacteriia</taxon>
        <taxon>Flavobacteriales</taxon>
        <taxon>Flavobacteriaceae</taxon>
    </lineage>
</organism>
<dbReference type="RefSeq" id="WP_242178929.1">
    <property type="nucleotide sequence ID" value="NZ_JAKQYM010000008.1"/>
</dbReference>
<feature type="signal peptide" evidence="2">
    <location>
        <begin position="1"/>
        <end position="21"/>
    </location>
</feature>
<dbReference type="GO" id="GO:0004553">
    <property type="term" value="F:hydrolase activity, hydrolyzing O-glycosyl compounds"/>
    <property type="evidence" value="ECO:0007669"/>
    <property type="project" value="UniProtKB-ARBA"/>
</dbReference>
<gene>
    <name evidence="3" type="ORF">MC378_11635</name>
</gene>
<dbReference type="Gene3D" id="2.60.120.200">
    <property type="match status" value="1"/>
</dbReference>
<evidence type="ECO:0000313" key="4">
    <source>
        <dbReference type="Proteomes" id="UP001139369"/>
    </source>
</evidence>
<dbReference type="Proteomes" id="UP001139369">
    <property type="component" value="Unassembled WGS sequence"/>
</dbReference>
<feature type="chain" id="PRO_5040717992" evidence="2">
    <location>
        <begin position="22"/>
        <end position="743"/>
    </location>
</feature>
<dbReference type="InterPro" id="IPR026444">
    <property type="entry name" value="Secre_tail"/>
</dbReference>
<reference evidence="3" key="1">
    <citation type="submission" date="2022-02" db="EMBL/GenBank/DDBJ databases">
        <title>Polaribacter sp. MSW13, isolated from seawater.</title>
        <authorList>
            <person name="Kristyanto S."/>
            <person name="Jung J."/>
            <person name="Jeon C.O."/>
        </authorList>
    </citation>
    <scope>NUCLEOTIDE SEQUENCE</scope>
    <source>
        <strain evidence="3">MSW13</strain>
    </source>
</reference>
<proteinExistence type="predicted"/>
<evidence type="ECO:0000256" key="2">
    <source>
        <dbReference type="SAM" id="SignalP"/>
    </source>
</evidence>
<dbReference type="Pfam" id="PF13385">
    <property type="entry name" value="Laminin_G_3"/>
    <property type="match status" value="1"/>
</dbReference>